<keyword evidence="1 3" id="KW-0677">Repeat</keyword>
<evidence type="ECO:0000256" key="1">
    <source>
        <dbReference type="ARBA" id="ARBA00022737"/>
    </source>
</evidence>
<keyword evidence="3" id="KW-0479">Metal-binding</keyword>
<dbReference type="InterPro" id="IPR045198">
    <property type="entry name" value="CNBL1-10"/>
</dbReference>
<reference evidence="6" key="1">
    <citation type="journal article" date="2013" name="Science">
        <title>The Amborella genome and the evolution of flowering plants.</title>
        <authorList>
            <consortium name="Amborella Genome Project"/>
        </authorList>
    </citation>
    <scope>NUCLEOTIDE SEQUENCE [LARGE SCALE GENOMIC DNA]</scope>
</reference>
<name>W1Q061_AMBTC</name>
<dbReference type="Proteomes" id="UP000017836">
    <property type="component" value="Unassembled WGS sequence"/>
</dbReference>
<dbReference type="eggNOG" id="KOG0034">
    <property type="taxonomic scope" value="Eukaryota"/>
</dbReference>
<comment type="function">
    <text evidence="3">Acts as a calcium sensor. CBL proteins interact with CIPK serine-threonine protein kinases. Binding of a CBL protein to the regulatory NAF domain of a CIPK protein lead to the activation of the kinase in a calcium-dependent manner.</text>
</comment>
<dbReference type="OMA" id="KIACETD"/>
<protein>
    <recommendedName>
        <fullName evidence="3">Calcineurin B-like protein</fullName>
    </recommendedName>
</protein>
<dbReference type="GO" id="GO:0005509">
    <property type="term" value="F:calcium ion binding"/>
    <property type="evidence" value="ECO:0007669"/>
    <property type="project" value="UniProtKB-UniRule"/>
</dbReference>
<evidence type="ECO:0000256" key="2">
    <source>
        <dbReference type="ARBA" id="ARBA00023774"/>
    </source>
</evidence>
<evidence type="ECO:0000259" key="4">
    <source>
        <dbReference type="PROSITE" id="PS50222"/>
    </source>
</evidence>
<dbReference type="PROSITE" id="PS50222">
    <property type="entry name" value="EF_HAND_2"/>
    <property type="match status" value="1"/>
</dbReference>
<dbReference type="HOGENOM" id="CLU_061288_21_2_1"/>
<keyword evidence="3" id="KW-0472">Membrane</keyword>
<dbReference type="Gramene" id="ERN14108">
    <property type="protein sequence ID" value="ERN14108"/>
    <property type="gene ID" value="AMTR_s00021p00238820"/>
</dbReference>
<feature type="non-terminal residue" evidence="5">
    <location>
        <position position="126"/>
    </location>
</feature>
<keyword evidence="6" id="KW-1185">Reference proteome</keyword>
<dbReference type="SUPFAM" id="SSF47473">
    <property type="entry name" value="EF-hand"/>
    <property type="match status" value="1"/>
</dbReference>
<dbReference type="PANTHER" id="PTHR23056">
    <property type="entry name" value="CALCINEURIN B"/>
    <property type="match status" value="1"/>
</dbReference>
<evidence type="ECO:0000256" key="3">
    <source>
        <dbReference type="RuleBase" id="RU369080"/>
    </source>
</evidence>
<dbReference type="GO" id="GO:0019900">
    <property type="term" value="F:kinase binding"/>
    <property type="evidence" value="ECO:0007669"/>
    <property type="project" value="UniProtKB-UniRule"/>
</dbReference>
<dbReference type="AlphaFoldDB" id="W1Q061"/>
<dbReference type="STRING" id="13333.W1Q061"/>
<organism evidence="5 6">
    <name type="scientific">Amborella trichopoda</name>
    <dbReference type="NCBI Taxonomy" id="13333"/>
    <lineage>
        <taxon>Eukaryota</taxon>
        <taxon>Viridiplantae</taxon>
        <taxon>Streptophyta</taxon>
        <taxon>Embryophyta</taxon>
        <taxon>Tracheophyta</taxon>
        <taxon>Spermatophyta</taxon>
        <taxon>Magnoliopsida</taxon>
        <taxon>Amborellales</taxon>
        <taxon>Amborellaceae</taxon>
        <taxon>Amborella</taxon>
    </lineage>
</organism>
<dbReference type="GO" id="GO:0016020">
    <property type="term" value="C:membrane"/>
    <property type="evidence" value="ECO:0007669"/>
    <property type="project" value="UniProtKB-SubCell"/>
</dbReference>
<gene>
    <name evidence="5" type="ORF">AMTR_s00021p00238820</name>
</gene>
<dbReference type="GO" id="GO:0019722">
    <property type="term" value="P:calcium-mediated signaling"/>
    <property type="evidence" value="ECO:0007669"/>
    <property type="project" value="UniProtKB-UniRule"/>
</dbReference>
<dbReference type="Gene3D" id="1.10.238.10">
    <property type="entry name" value="EF-hand"/>
    <property type="match status" value="1"/>
</dbReference>
<keyword evidence="3" id="KW-0106">Calcium</keyword>
<comment type="similarity">
    <text evidence="2 3">Belongs to the calcineurin regulatory subunit family.</text>
</comment>
<sequence>MKKCQTTALFSSKFGFMGCTCAKQLKRPRGYEDPVALASQTYFSVSEVEALYELFKKLSSSMVDDGFINKEEFQLALFRNSKKQNLFADRIFELFDAKHDGVIGFGEFVKSLSVFHPNSPQADKEE</sequence>
<evidence type="ECO:0000313" key="5">
    <source>
        <dbReference type="EMBL" id="ERN14108.1"/>
    </source>
</evidence>
<dbReference type="Pfam" id="PF13202">
    <property type="entry name" value="EF-hand_5"/>
    <property type="match status" value="1"/>
</dbReference>
<evidence type="ECO:0000313" key="6">
    <source>
        <dbReference type="Proteomes" id="UP000017836"/>
    </source>
</evidence>
<dbReference type="InterPro" id="IPR002048">
    <property type="entry name" value="EF_hand_dom"/>
</dbReference>
<proteinExistence type="inferred from homology"/>
<accession>W1Q061</accession>
<comment type="subunit">
    <text evidence="3">Homodimer. Interacts with CIPK.</text>
</comment>
<dbReference type="InterPro" id="IPR011992">
    <property type="entry name" value="EF-hand-dom_pair"/>
</dbReference>
<dbReference type="PANTHER" id="PTHR23056:SF108">
    <property type="entry name" value="CALCINEURIN B-LIKE PROTEIN 5"/>
    <property type="match status" value="1"/>
</dbReference>
<dbReference type="EMBL" id="KI392560">
    <property type="protein sequence ID" value="ERN14108.1"/>
    <property type="molecule type" value="Genomic_DNA"/>
</dbReference>
<feature type="domain" description="EF-hand" evidence="4">
    <location>
        <begin position="83"/>
        <end position="118"/>
    </location>
</feature>
<comment type="subcellular location">
    <subcellularLocation>
        <location evidence="3">Membrane</location>
    </subcellularLocation>
</comment>